<dbReference type="EMBL" id="BSXW01000001">
    <property type="protein sequence ID" value="GMF09075.1"/>
    <property type="molecule type" value="Genomic_DNA"/>
</dbReference>
<comment type="subcellular location">
    <subcellularLocation>
        <location evidence="1 5">Secreted</location>
    </subcellularLocation>
</comment>
<feature type="region of interest" description="Disordered" evidence="6">
    <location>
        <begin position="59"/>
        <end position="79"/>
    </location>
</feature>
<dbReference type="AlphaFoldDB" id="A0A9W6TCV5"/>
<evidence type="ECO:0000256" key="6">
    <source>
        <dbReference type="SAM" id="MobiDB-lite"/>
    </source>
</evidence>
<dbReference type="OrthoDB" id="119021at2759"/>
<comment type="similarity">
    <text evidence="2 5">Belongs to the RxLR effector family.</text>
</comment>
<keyword evidence="4 5" id="KW-0732">Signal</keyword>
<sequence length="193" mass="21355">MRAHYIIIFAATAIFASFGDASAIIGVGQNEISGMTAVGSGMVQPVKATPGYGNRFLRKRDAGEEAADGGQEEKEEEERGITDLAAKLDDTLTIKTLRRSIKRISQMLGITCKWLGFLRKNETPFCNSSRFQRTNVKLFCKQFQSKNGPPTSRWRPLTVIATLQYNQDSTKNLGCSNSTIHPSFHSKAFIPFS</sequence>
<comment type="domain">
    <text evidence="5">The RxLR-dEER motif acts to carry the protein into the host cell cytoplasm through binding to cell surface phosphatidylinositol-3-phosphate.</text>
</comment>
<proteinExistence type="inferred from homology"/>
<comment type="caution">
    <text evidence="7">The sequence shown here is derived from an EMBL/GenBank/DDBJ whole genome shotgun (WGS) entry which is preliminary data.</text>
</comment>
<feature type="signal peptide" evidence="5">
    <location>
        <begin position="1"/>
        <end position="21"/>
    </location>
</feature>
<protein>
    <recommendedName>
        <fullName evidence="5">RxLR effector protein</fullName>
    </recommendedName>
</protein>
<evidence type="ECO:0000256" key="5">
    <source>
        <dbReference type="RuleBase" id="RU367124"/>
    </source>
</evidence>
<evidence type="ECO:0000256" key="3">
    <source>
        <dbReference type="ARBA" id="ARBA00022525"/>
    </source>
</evidence>
<accession>A0A9W6TCV5</accession>
<organism evidence="7 8">
    <name type="scientific">Phytophthora lilii</name>
    <dbReference type="NCBI Taxonomy" id="2077276"/>
    <lineage>
        <taxon>Eukaryota</taxon>
        <taxon>Sar</taxon>
        <taxon>Stramenopiles</taxon>
        <taxon>Oomycota</taxon>
        <taxon>Peronosporomycetes</taxon>
        <taxon>Peronosporales</taxon>
        <taxon>Peronosporaceae</taxon>
        <taxon>Phytophthora</taxon>
    </lineage>
</organism>
<evidence type="ECO:0000256" key="4">
    <source>
        <dbReference type="ARBA" id="ARBA00022729"/>
    </source>
</evidence>
<evidence type="ECO:0000313" key="7">
    <source>
        <dbReference type="EMBL" id="GMF09075.1"/>
    </source>
</evidence>
<name>A0A9W6TCV5_9STRA</name>
<feature type="chain" id="PRO_5040795977" description="RxLR effector protein" evidence="5">
    <location>
        <begin position="22"/>
        <end position="193"/>
    </location>
</feature>
<evidence type="ECO:0000256" key="1">
    <source>
        <dbReference type="ARBA" id="ARBA00004613"/>
    </source>
</evidence>
<dbReference type="Proteomes" id="UP001165083">
    <property type="component" value="Unassembled WGS sequence"/>
</dbReference>
<evidence type="ECO:0000313" key="8">
    <source>
        <dbReference type="Proteomes" id="UP001165083"/>
    </source>
</evidence>
<keyword evidence="8" id="KW-1185">Reference proteome</keyword>
<evidence type="ECO:0000256" key="2">
    <source>
        <dbReference type="ARBA" id="ARBA00010400"/>
    </source>
</evidence>
<reference evidence="7" key="1">
    <citation type="submission" date="2023-04" db="EMBL/GenBank/DDBJ databases">
        <title>Phytophthora lilii NBRC 32176.</title>
        <authorList>
            <person name="Ichikawa N."/>
            <person name="Sato H."/>
            <person name="Tonouchi N."/>
        </authorList>
    </citation>
    <scope>NUCLEOTIDE SEQUENCE</scope>
    <source>
        <strain evidence="7">NBRC 32176</strain>
    </source>
</reference>
<dbReference type="InterPro" id="IPR031825">
    <property type="entry name" value="RXLR"/>
</dbReference>
<gene>
    <name evidence="7" type="ORF">Plil01_000001200</name>
</gene>
<dbReference type="Pfam" id="PF16810">
    <property type="entry name" value="RXLR"/>
    <property type="match status" value="1"/>
</dbReference>
<keyword evidence="3 5" id="KW-0964">Secreted</keyword>
<comment type="function">
    <text evidence="5">Effector that suppresses plant defense responses during pathogen infection.</text>
</comment>